<name>A0A8S1JCB5_9CHLO</name>
<organism evidence="5 6">
    <name type="scientific">Ostreobium quekettii</name>
    <dbReference type="NCBI Taxonomy" id="121088"/>
    <lineage>
        <taxon>Eukaryota</taxon>
        <taxon>Viridiplantae</taxon>
        <taxon>Chlorophyta</taxon>
        <taxon>core chlorophytes</taxon>
        <taxon>Ulvophyceae</taxon>
        <taxon>TCBD clade</taxon>
        <taxon>Bryopsidales</taxon>
        <taxon>Ostreobineae</taxon>
        <taxon>Ostreobiaceae</taxon>
        <taxon>Ostreobium</taxon>
    </lineage>
</organism>
<proteinExistence type="inferred from homology"/>
<dbReference type="GO" id="GO:0005615">
    <property type="term" value="C:extracellular space"/>
    <property type="evidence" value="ECO:0007669"/>
    <property type="project" value="InterPro"/>
</dbReference>
<dbReference type="InterPro" id="IPR023796">
    <property type="entry name" value="Serpin_dom"/>
</dbReference>
<comment type="caution">
    <text evidence="5">The sequence shown here is derived from an EMBL/GenBank/DDBJ whole genome shotgun (WGS) entry which is preliminary data.</text>
</comment>
<dbReference type="InterPro" id="IPR000215">
    <property type="entry name" value="Serpin_fam"/>
</dbReference>
<dbReference type="Proteomes" id="UP000708148">
    <property type="component" value="Unassembled WGS sequence"/>
</dbReference>
<evidence type="ECO:0000313" key="5">
    <source>
        <dbReference type="EMBL" id="CAD7703819.1"/>
    </source>
</evidence>
<reference evidence="5" key="1">
    <citation type="submission" date="2020-12" db="EMBL/GenBank/DDBJ databases">
        <authorList>
            <person name="Iha C."/>
        </authorList>
    </citation>
    <scope>NUCLEOTIDE SEQUENCE</scope>
</reference>
<feature type="signal peptide" evidence="3">
    <location>
        <begin position="1"/>
        <end position="22"/>
    </location>
</feature>
<dbReference type="PANTHER" id="PTHR11461:SF211">
    <property type="entry name" value="GH10112P-RELATED"/>
    <property type="match status" value="1"/>
</dbReference>
<dbReference type="OrthoDB" id="1063785at2759"/>
<gene>
    <name evidence="5" type="ORF">OSTQU699_LOCUS9177</name>
</gene>
<dbReference type="Pfam" id="PF00079">
    <property type="entry name" value="Serpin"/>
    <property type="match status" value="1"/>
</dbReference>
<dbReference type="SMART" id="SM00093">
    <property type="entry name" value="SERPIN"/>
    <property type="match status" value="1"/>
</dbReference>
<dbReference type="GO" id="GO:0004867">
    <property type="term" value="F:serine-type endopeptidase inhibitor activity"/>
    <property type="evidence" value="ECO:0007669"/>
    <property type="project" value="InterPro"/>
</dbReference>
<dbReference type="PANTHER" id="PTHR11461">
    <property type="entry name" value="SERINE PROTEASE INHIBITOR, SERPIN"/>
    <property type="match status" value="1"/>
</dbReference>
<accession>A0A8S1JCB5</accession>
<keyword evidence="3" id="KW-0732">Signal</keyword>
<feature type="chain" id="PRO_5035797085" description="Serpin domain-containing protein" evidence="3">
    <location>
        <begin position="23"/>
        <end position="420"/>
    </location>
</feature>
<dbReference type="InterPro" id="IPR042185">
    <property type="entry name" value="Serpin_sf_2"/>
</dbReference>
<feature type="domain" description="Serpin" evidence="4">
    <location>
        <begin position="51"/>
        <end position="416"/>
    </location>
</feature>
<evidence type="ECO:0000259" key="4">
    <source>
        <dbReference type="SMART" id="SM00093"/>
    </source>
</evidence>
<dbReference type="InterPro" id="IPR036186">
    <property type="entry name" value="Serpin_sf"/>
</dbReference>
<evidence type="ECO:0000313" key="6">
    <source>
        <dbReference type="Proteomes" id="UP000708148"/>
    </source>
</evidence>
<dbReference type="InterPro" id="IPR042178">
    <property type="entry name" value="Serpin_sf_1"/>
</dbReference>
<dbReference type="SUPFAM" id="SSF56574">
    <property type="entry name" value="Serpins"/>
    <property type="match status" value="1"/>
</dbReference>
<comment type="similarity">
    <text evidence="1 2">Belongs to the serpin family.</text>
</comment>
<dbReference type="Gene3D" id="2.30.39.10">
    <property type="entry name" value="Alpha-1-antitrypsin, domain 1"/>
    <property type="match status" value="1"/>
</dbReference>
<dbReference type="Gene3D" id="3.30.497.10">
    <property type="entry name" value="Antithrombin, subunit I, domain 2"/>
    <property type="match status" value="1"/>
</dbReference>
<protein>
    <recommendedName>
        <fullName evidence="4">Serpin domain-containing protein</fullName>
    </recommendedName>
</protein>
<dbReference type="CDD" id="cd00172">
    <property type="entry name" value="serpin"/>
    <property type="match status" value="1"/>
</dbReference>
<evidence type="ECO:0000256" key="3">
    <source>
        <dbReference type="SAM" id="SignalP"/>
    </source>
</evidence>
<dbReference type="InterPro" id="IPR023795">
    <property type="entry name" value="Serpin_CS"/>
</dbReference>
<keyword evidence="6" id="KW-1185">Reference proteome</keyword>
<sequence>MASLSLPTACLALTLLTHWAAAQSAGAPPPKFVPRTSGPSPLARANADFAFRMYCRHLDSHASSNFAISPASVTQSLAQLYAGAAGATAEQMRNVMKLKGEPTDLDMHRELAGLAAPGDGEGYNFSLASRVYLNEGFEPLEGYSSLIGDVYGAEAEVLDFGASPEASRRAINEWVEGRTGGRIADLVPEGSLGPDTRMVLANALYFRASWATQFDPAETQKAQFRAGGDGNSTVDMMKLESMFAHAAVTERDLQVLELPYSGGRFSMFVVLPDAADGLPAVEASFCDGNGNGGSVVFGLNERLTPRVVVVNLPRFSVEGSVELHDLLPEIGMRDAFNASAADLSGIDGRGELYVTAAQHKAFVEVNEEGTEAAAGTAMQVAMRSLPPTFEADRPFMFYIMDNANKALVMLGRMWDPEVKA</sequence>
<evidence type="ECO:0000256" key="1">
    <source>
        <dbReference type="ARBA" id="ARBA00009500"/>
    </source>
</evidence>
<dbReference type="PROSITE" id="PS00284">
    <property type="entry name" value="SERPIN"/>
    <property type="match status" value="1"/>
</dbReference>
<dbReference type="EMBL" id="CAJHUC010002443">
    <property type="protein sequence ID" value="CAD7703819.1"/>
    <property type="molecule type" value="Genomic_DNA"/>
</dbReference>
<dbReference type="AlphaFoldDB" id="A0A8S1JCB5"/>
<evidence type="ECO:0000256" key="2">
    <source>
        <dbReference type="RuleBase" id="RU000411"/>
    </source>
</evidence>